<dbReference type="GO" id="GO:0016491">
    <property type="term" value="F:oxidoreductase activity"/>
    <property type="evidence" value="ECO:0007669"/>
    <property type="project" value="InterPro"/>
</dbReference>
<protein>
    <submittedName>
        <fullName evidence="3">NAD(P)H-dependent oxidoreductase</fullName>
    </submittedName>
</protein>
<dbReference type="GO" id="GO:0005829">
    <property type="term" value="C:cytosol"/>
    <property type="evidence" value="ECO:0007669"/>
    <property type="project" value="TreeGrafter"/>
</dbReference>
<dbReference type="EMBL" id="VDCQ01000016">
    <property type="protein sequence ID" value="TNJ65781.1"/>
    <property type="molecule type" value="Genomic_DNA"/>
</dbReference>
<dbReference type="InterPro" id="IPR029039">
    <property type="entry name" value="Flavoprotein-like_sf"/>
</dbReference>
<dbReference type="Pfam" id="PF03358">
    <property type="entry name" value="FMN_red"/>
    <property type="match status" value="1"/>
</dbReference>
<dbReference type="PANTHER" id="PTHR30543:SF21">
    <property type="entry name" value="NAD(P)H-DEPENDENT FMN REDUCTASE LOT6"/>
    <property type="match status" value="1"/>
</dbReference>
<dbReference type="PANTHER" id="PTHR30543">
    <property type="entry name" value="CHROMATE REDUCTASE"/>
    <property type="match status" value="1"/>
</dbReference>
<name>A0A5C4T9W3_9BACL</name>
<evidence type="ECO:0000259" key="2">
    <source>
        <dbReference type="Pfam" id="PF03358"/>
    </source>
</evidence>
<keyword evidence="4" id="KW-1185">Reference proteome</keyword>
<proteinExistence type="inferred from homology"/>
<organism evidence="3 4">
    <name type="scientific">Paenibacillus hemerocallicola</name>
    <dbReference type="NCBI Taxonomy" id="1172614"/>
    <lineage>
        <taxon>Bacteria</taxon>
        <taxon>Bacillati</taxon>
        <taxon>Bacillota</taxon>
        <taxon>Bacilli</taxon>
        <taxon>Bacillales</taxon>
        <taxon>Paenibacillaceae</taxon>
        <taxon>Paenibacillus</taxon>
    </lineage>
</organism>
<dbReference type="InterPro" id="IPR050712">
    <property type="entry name" value="NAD(P)H-dep_reductase"/>
</dbReference>
<dbReference type="SUPFAM" id="SSF52218">
    <property type="entry name" value="Flavoproteins"/>
    <property type="match status" value="1"/>
</dbReference>
<dbReference type="Proteomes" id="UP000307943">
    <property type="component" value="Unassembled WGS sequence"/>
</dbReference>
<dbReference type="RefSeq" id="WP_139602841.1">
    <property type="nucleotide sequence ID" value="NZ_VDCQ01000016.1"/>
</dbReference>
<dbReference type="Gene3D" id="3.40.50.360">
    <property type="match status" value="1"/>
</dbReference>
<evidence type="ECO:0000313" key="4">
    <source>
        <dbReference type="Proteomes" id="UP000307943"/>
    </source>
</evidence>
<gene>
    <name evidence="3" type="ORF">FE784_13845</name>
</gene>
<sequence>MNIAIIAGSNKQSSTSTKLCRYIEKLLSEKECGVTLFDLHKRPVPLFAPDNRNPADVNLSALKETMLRADAIVLSTPDYHGSISGTLKNAIDHLGFDHFDGKVVLAVCSTGGAVGISPLQQIQVMVRAVHGINCPEWISIGGENRQFDAEGEPAVAQVKERTIRAVNYFLKMAHSLRKQ</sequence>
<dbReference type="OrthoDB" id="9790975at2"/>
<comment type="caution">
    <text evidence="3">The sequence shown here is derived from an EMBL/GenBank/DDBJ whole genome shotgun (WGS) entry which is preliminary data.</text>
</comment>
<evidence type="ECO:0000256" key="1">
    <source>
        <dbReference type="ARBA" id="ARBA00009428"/>
    </source>
</evidence>
<comment type="similarity">
    <text evidence="1">Belongs to the azoreductase type 2 family.</text>
</comment>
<accession>A0A5C4T9W3</accession>
<evidence type="ECO:0000313" key="3">
    <source>
        <dbReference type="EMBL" id="TNJ65781.1"/>
    </source>
</evidence>
<dbReference type="AlphaFoldDB" id="A0A5C4T9W3"/>
<feature type="domain" description="NADPH-dependent FMN reductase-like" evidence="2">
    <location>
        <begin position="1"/>
        <end position="141"/>
    </location>
</feature>
<dbReference type="InterPro" id="IPR005025">
    <property type="entry name" value="FMN_Rdtase-like_dom"/>
</dbReference>
<dbReference type="GO" id="GO:0010181">
    <property type="term" value="F:FMN binding"/>
    <property type="evidence" value="ECO:0007669"/>
    <property type="project" value="TreeGrafter"/>
</dbReference>
<reference evidence="3 4" key="1">
    <citation type="submission" date="2019-05" db="EMBL/GenBank/DDBJ databases">
        <title>We sequenced the genome of Paenibacillus hemerocallicola KCTC 33185 for further insight into its adaptation and study the phylogeny of Paenibacillus.</title>
        <authorList>
            <person name="Narsing Rao M.P."/>
        </authorList>
    </citation>
    <scope>NUCLEOTIDE SEQUENCE [LARGE SCALE GENOMIC DNA]</scope>
    <source>
        <strain evidence="3 4">KCTC 33185</strain>
    </source>
</reference>